<evidence type="ECO:0000313" key="7">
    <source>
        <dbReference type="Proteomes" id="UP000199296"/>
    </source>
</evidence>
<dbReference type="Pfam" id="PF05048">
    <property type="entry name" value="NosD"/>
    <property type="match status" value="1"/>
</dbReference>
<dbReference type="InterPro" id="IPR012334">
    <property type="entry name" value="Pectin_lyas_fold"/>
</dbReference>
<keyword evidence="2" id="KW-0677">Repeat</keyword>
<evidence type="ECO:0000256" key="3">
    <source>
        <dbReference type="ARBA" id="ARBA00022786"/>
    </source>
</evidence>
<dbReference type="PANTHER" id="PTHR22990:SF15">
    <property type="entry name" value="F-BOX ONLY PROTEIN 10"/>
    <property type="match status" value="1"/>
</dbReference>
<dbReference type="Gene3D" id="2.160.20.10">
    <property type="entry name" value="Single-stranded right-handed beta-helix, Pectin lyase-like"/>
    <property type="match status" value="1"/>
</dbReference>
<dbReference type="SUPFAM" id="SSF51126">
    <property type="entry name" value="Pectin lyase-like"/>
    <property type="match status" value="1"/>
</dbReference>
<protein>
    <submittedName>
        <fullName evidence="6">Nitrous oxidase accessory protein</fullName>
    </submittedName>
</protein>
<gene>
    <name evidence="6" type="ORF">SAMN04488027_1054</name>
</gene>
<proteinExistence type="predicted"/>
<dbReference type="InterPro" id="IPR007742">
    <property type="entry name" value="NosD_dom"/>
</dbReference>
<dbReference type="Proteomes" id="UP000199296">
    <property type="component" value="Unassembled WGS sequence"/>
</dbReference>
<dbReference type="SMART" id="SM00710">
    <property type="entry name" value="PbH1"/>
    <property type="match status" value="8"/>
</dbReference>
<name>A0A1G7W7H3_9FLAO</name>
<feature type="chain" id="PRO_5011512173" evidence="4">
    <location>
        <begin position="20"/>
        <end position="317"/>
    </location>
</feature>
<keyword evidence="3" id="KW-0833">Ubl conjugation pathway</keyword>
<evidence type="ECO:0000256" key="1">
    <source>
        <dbReference type="ARBA" id="ARBA00004906"/>
    </source>
</evidence>
<dbReference type="InterPro" id="IPR022441">
    <property type="entry name" value="Para_beta_helix_rpt-2"/>
</dbReference>
<dbReference type="STRING" id="470826.SAMN04488027_1054"/>
<dbReference type="AlphaFoldDB" id="A0A1G7W7H3"/>
<dbReference type="InterPro" id="IPR051550">
    <property type="entry name" value="SCF-Subunits/Alg-Epimerases"/>
</dbReference>
<keyword evidence="7" id="KW-1185">Reference proteome</keyword>
<evidence type="ECO:0000313" key="6">
    <source>
        <dbReference type="EMBL" id="SDG67110.1"/>
    </source>
</evidence>
<organism evidence="6 7">
    <name type="scientific">Psychroflexus sediminis</name>
    <dbReference type="NCBI Taxonomy" id="470826"/>
    <lineage>
        <taxon>Bacteria</taxon>
        <taxon>Pseudomonadati</taxon>
        <taxon>Bacteroidota</taxon>
        <taxon>Flavobacteriia</taxon>
        <taxon>Flavobacteriales</taxon>
        <taxon>Flavobacteriaceae</taxon>
        <taxon>Psychroflexus</taxon>
    </lineage>
</organism>
<keyword evidence="4" id="KW-0732">Signal</keyword>
<comment type="pathway">
    <text evidence="1">Protein modification; protein ubiquitination.</text>
</comment>
<evidence type="ECO:0000256" key="2">
    <source>
        <dbReference type="ARBA" id="ARBA00022737"/>
    </source>
</evidence>
<dbReference type="NCBIfam" id="TIGR03804">
    <property type="entry name" value="para_beta_helix"/>
    <property type="match status" value="1"/>
</dbReference>
<dbReference type="InterPro" id="IPR006626">
    <property type="entry name" value="PbH1"/>
</dbReference>
<dbReference type="EMBL" id="FNCW01000005">
    <property type="protein sequence ID" value="SDG67110.1"/>
    <property type="molecule type" value="Genomic_DNA"/>
</dbReference>
<accession>A0A1G7W7H3</accession>
<feature type="signal peptide" evidence="4">
    <location>
        <begin position="1"/>
        <end position="19"/>
    </location>
</feature>
<feature type="domain" description="Periplasmic copper-binding protein NosD beta helix" evidence="5">
    <location>
        <begin position="162"/>
        <end position="307"/>
    </location>
</feature>
<evidence type="ECO:0000256" key="4">
    <source>
        <dbReference type="SAM" id="SignalP"/>
    </source>
</evidence>
<evidence type="ECO:0000259" key="5">
    <source>
        <dbReference type="Pfam" id="PF05048"/>
    </source>
</evidence>
<sequence length="317" mass="36075">MKSSFLLLCLITALNFSYAQNRTLEVCANDCEFTSIQQAVDQAKPGDSIFIKKGIYKEHDIFINRKSLHLYGEEGSIIDIDNNGYGIKVEANDFSITNLTIKNVEVSYTSDYAAIYLFKCDNFKLKNITLKKAFFGFLIEKSNNGIIEQNDISGIGQSEASSGNAIHLWNSKELDVRDNNVYHMRDGIYIEFGSNNVFENNTSHDNMRYGLHFMFSDDNRYSYNTFQNNSAGVAVMFSKHIQMNNNVFKKNWGTASYGLLLKEINDGEIYHNTFENNTTGITADGSTRINYYENDFINNGYAVKFIGGRLQKQVLQK</sequence>
<dbReference type="PANTHER" id="PTHR22990">
    <property type="entry name" value="F-BOX ONLY PROTEIN"/>
    <property type="match status" value="1"/>
</dbReference>
<reference evidence="6 7" key="1">
    <citation type="submission" date="2016-10" db="EMBL/GenBank/DDBJ databases">
        <authorList>
            <person name="de Groot N.N."/>
        </authorList>
    </citation>
    <scope>NUCLEOTIDE SEQUENCE [LARGE SCALE GENOMIC DNA]</scope>
    <source>
        <strain evidence="6 7">DSM 19803</strain>
    </source>
</reference>
<dbReference type="InterPro" id="IPR011050">
    <property type="entry name" value="Pectin_lyase_fold/virulence"/>
</dbReference>